<evidence type="ECO:0000313" key="2">
    <source>
        <dbReference type="Proteomes" id="UP001055811"/>
    </source>
</evidence>
<proteinExistence type="predicted"/>
<organism evidence="1 2">
    <name type="scientific">Cichorium intybus</name>
    <name type="common">Chicory</name>
    <dbReference type="NCBI Taxonomy" id="13427"/>
    <lineage>
        <taxon>Eukaryota</taxon>
        <taxon>Viridiplantae</taxon>
        <taxon>Streptophyta</taxon>
        <taxon>Embryophyta</taxon>
        <taxon>Tracheophyta</taxon>
        <taxon>Spermatophyta</taxon>
        <taxon>Magnoliopsida</taxon>
        <taxon>eudicotyledons</taxon>
        <taxon>Gunneridae</taxon>
        <taxon>Pentapetalae</taxon>
        <taxon>asterids</taxon>
        <taxon>campanulids</taxon>
        <taxon>Asterales</taxon>
        <taxon>Asteraceae</taxon>
        <taxon>Cichorioideae</taxon>
        <taxon>Cichorieae</taxon>
        <taxon>Cichoriinae</taxon>
        <taxon>Cichorium</taxon>
    </lineage>
</organism>
<dbReference type="EMBL" id="CM042012">
    <property type="protein sequence ID" value="KAI3751746.1"/>
    <property type="molecule type" value="Genomic_DNA"/>
</dbReference>
<dbReference type="Proteomes" id="UP001055811">
    <property type="component" value="Linkage Group LG04"/>
</dbReference>
<name>A0ACB9DZ58_CICIN</name>
<sequence>MRILVRFSLMAGLPCGMEQAGSTKLAISSRSAKCLHRKKSSTENFGLQNSNTFKSENSPPQTKILKNKENSNQNQIVLKIQKNLLTNKVNQGQTKSISEINSKKLHPGFYGNGLSMLTRLEGHTKAITGIALPSGSNKLFCGSKDKSLRCRVVVDIDDECGTLVNEGPWIFVGLRDMIKAWNLNTQHEFIIRGSGGQVNANYCV</sequence>
<accession>A0ACB9DZ58</accession>
<reference evidence="1 2" key="2">
    <citation type="journal article" date="2022" name="Mol. Ecol. Resour.">
        <title>The genomes of chicory, endive, great burdock and yacon provide insights into Asteraceae paleo-polyploidization history and plant inulin production.</title>
        <authorList>
            <person name="Fan W."/>
            <person name="Wang S."/>
            <person name="Wang H."/>
            <person name="Wang A."/>
            <person name="Jiang F."/>
            <person name="Liu H."/>
            <person name="Zhao H."/>
            <person name="Xu D."/>
            <person name="Zhang Y."/>
        </authorList>
    </citation>
    <scope>NUCLEOTIDE SEQUENCE [LARGE SCALE GENOMIC DNA]</scope>
    <source>
        <strain evidence="2">cv. Punajuju</strain>
        <tissue evidence="1">Leaves</tissue>
    </source>
</reference>
<protein>
    <submittedName>
        <fullName evidence="1">Uncharacterized protein</fullName>
    </submittedName>
</protein>
<gene>
    <name evidence="1" type="ORF">L2E82_22837</name>
</gene>
<evidence type="ECO:0000313" key="1">
    <source>
        <dbReference type="EMBL" id="KAI3751746.1"/>
    </source>
</evidence>
<reference evidence="2" key="1">
    <citation type="journal article" date="2022" name="Mol. Ecol. Resour.">
        <title>The genomes of chicory, endive, great burdock and yacon provide insights into Asteraceae palaeo-polyploidization history and plant inulin production.</title>
        <authorList>
            <person name="Fan W."/>
            <person name="Wang S."/>
            <person name="Wang H."/>
            <person name="Wang A."/>
            <person name="Jiang F."/>
            <person name="Liu H."/>
            <person name="Zhao H."/>
            <person name="Xu D."/>
            <person name="Zhang Y."/>
        </authorList>
    </citation>
    <scope>NUCLEOTIDE SEQUENCE [LARGE SCALE GENOMIC DNA]</scope>
    <source>
        <strain evidence="2">cv. Punajuju</strain>
    </source>
</reference>
<keyword evidence="2" id="KW-1185">Reference proteome</keyword>
<comment type="caution">
    <text evidence="1">The sequence shown here is derived from an EMBL/GenBank/DDBJ whole genome shotgun (WGS) entry which is preliminary data.</text>
</comment>